<protein>
    <submittedName>
        <fullName evidence="1">Uncharacterized protein</fullName>
    </submittedName>
</protein>
<keyword evidence="2" id="KW-1185">Reference proteome</keyword>
<reference evidence="1 2" key="1">
    <citation type="submission" date="2024-07" db="EMBL/GenBank/DDBJ databases">
        <title>Section-level genome sequencing and comparative genomics of Aspergillus sections Usti and Cavernicolus.</title>
        <authorList>
            <consortium name="Lawrence Berkeley National Laboratory"/>
            <person name="Nybo J.L."/>
            <person name="Vesth T.C."/>
            <person name="Theobald S."/>
            <person name="Frisvad J.C."/>
            <person name="Larsen T.O."/>
            <person name="Kjaerboelling I."/>
            <person name="Rothschild-Mancinelli K."/>
            <person name="Lyhne E.K."/>
            <person name="Kogle M.E."/>
            <person name="Barry K."/>
            <person name="Clum A."/>
            <person name="Na H."/>
            <person name="Ledsgaard L."/>
            <person name="Lin J."/>
            <person name="Lipzen A."/>
            <person name="Kuo A."/>
            <person name="Riley R."/>
            <person name="Mondo S."/>
            <person name="LaButti K."/>
            <person name="Haridas S."/>
            <person name="Pangalinan J."/>
            <person name="Salamov A.A."/>
            <person name="Simmons B.A."/>
            <person name="Magnuson J.K."/>
            <person name="Chen J."/>
            <person name="Drula E."/>
            <person name="Henrissat B."/>
            <person name="Wiebenga A."/>
            <person name="Lubbers R.J."/>
            <person name="Gomes A.C."/>
            <person name="Makela M.R."/>
            <person name="Stajich J."/>
            <person name="Grigoriev I.V."/>
            <person name="Mortensen U.H."/>
            <person name="De vries R.P."/>
            <person name="Baker S.E."/>
            <person name="Andersen M.R."/>
        </authorList>
    </citation>
    <scope>NUCLEOTIDE SEQUENCE [LARGE SCALE GENOMIC DNA]</scope>
    <source>
        <strain evidence="1 2">CBS 600.67</strain>
    </source>
</reference>
<dbReference type="Proteomes" id="UP001610335">
    <property type="component" value="Unassembled WGS sequence"/>
</dbReference>
<evidence type="ECO:0000313" key="1">
    <source>
        <dbReference type="EMBL" id="KAL2824374.1"/>
    </source>
</evidence>
<gene>
    <name evidence="1" type="ORF">BDW59DRAFT_162478</name>
</gene>
<proteinExistence type="predicted"/>
<name>A0ABR4I9H0_9EURO</name>
<dbReference type="EMBL" id="JBFXLS010000044">
    <property type="protein sequence ID" value="KAL2824374.1"/>
    <property type="molecule type" value="Genomic_DNA"/>
</dbReference>
<sequence>MARMKIPSVQEIKARVRAHFDRLPIPKTLELAQLNEEFLDAIPEGNELPRLPASSISLQDLKEIFDLWPVNRQFFDVPDEGLLQMPSELDKEIEEELEMLERDPKNEAECRLIVNKIFLHCLKVERRSLAFAPNPPKHLPSFTLETHLELEVCHKGIRKLLTGDMDYTMNYAADETAAGLVVLEAKAPTTMGVGFPQCLAYMAMIHTIRKQRAYENSVVCGVVSNGRDYQFLRIDNDTKYCSWRPCTDWNDRTKHEIYTVMRLMIRNAAMSSPRVSTQGVKIISPSHPITTQSAQYHLRVGSADDDGEEMEFS</sequence>
<organism evidence="1 2">
    <name type="scientific">Aspergillus cavernicola</name>
    <dbReference type="NCBI Taxonomy" id="176166"/>
    <lineage>
        <taxon>Eukaryota</taxon>
        <taxon>Fungi</taxon>
        <taxon>Dikarya</taxon>
        <taxon>Ascomycota</taxon>
        <taxon>Pezizomycotina</taxon>
        <taxon>Eurotiomycetes</taxon>
        <taxon>Eurotiomycetidae</taxon>
        <taxon>Eurotiales</taxon>
        <taxon>Aspergillaceae</taxon>
        <taxon>Aspergillus</taxon>
        <taxon>Aspergillus subgen. Nidulantes</taxon>
    </lineage>
</organism>
<evidence type="ECO:0000313" key="2">
    <source>
        <dbReference type="Proteomes" id="UP001610335"/>
    </source>
</evidence>
<comment type="caution">
    <text evidence="1">The sequence shown here is derived from an EMBL/GenBank/DDBJ whole genome shotgun (WGS) entry which is preliminary data.</text>
</comment>
<accession>A0ABR4I9H0</accession>